<organism evidence="6 7">
    <name type="scientific">Blastococcus colisei</name>
    <dbReference type="NCBI Taxonomy" id="1564162"/>
    <lineage>
        <taxon>Bacteria</taxon>
        <taxon>Bacillati</taxon>
        <taxon>Actinomycetota</taxon>
        <taxon>Actinomycetes</taxon>
        <taxon>Geodermatophilales</taxon>
        <taxon>Geodermatophilaceae</taxon>
        <taxon>Blastococcus</taxon>
    </lineage>
</organism>
<dbReference type="Gene3D" id="3.60.40.10">
    <property type="entry name" value="PPM-type phosphatase domain"/>
    <property type="match status" value="1"/>
</dbReference>
<dbReference type="Proteomes" id="UP000319865">
    <property type="component" value="Unassembled WGS sequence"/>
</dbReference>
<evidence type="ECO:0000256" key="2">
    <source>
        <dbReference type="SAM" id="Coils"/>
    </source>
</evidence>
<evidence type="ECO:0000259" key="4">
    <source>
        <dbReference type="SMART" id="SM00065"/>
    </source>
</evidence>
<name>A0A543PGH7_9ACTN</name>
<dbReference type="Pfam" id="PF01590">
    <property type="entry name" value="GAF"/>
    <property type="match status" value="1"/>
</dbReference>
<evidence type="ECO:0000313" key="7">
    <source>
        <dbReference type="Proteomes" id="UP000319865"/>
    </source>
</evidence>
<dbReference type="GO" id="GO:0016791">
    <property type="term" value="F:phosphatase activity"/>
    <property type="evidence" value="ECO:0007669"/>
    <property type="project" value="TreeGrafter"/>
</dbReference>
<feature type="region of interest" description="Disordered" evidence="3">
    <location>
        <begin position="1"/>
        <end position="32"/>
    </location>
</feature>
<dbReference type="PANTHER" id="PTHR43156">
    <property type="entry name" value="STAGE II SPORULATION PROTEIN E-RELATED"/>
    <property type="match status" value="1"/>
</dbReference>
<dbReference type="AlphaFoldDB" id="A0A543PGH7"/>
<dbReference type="Gene3D" id="3.30.450.20">
    <property type="entry name" value="PAS domain"/>
    <property type="match status" value="1"/>
</dbReference>
<dbReference type="Pfam" id="PF07228">
    <property type="entry name" value="SpoIIE"/>
    <property type="match status" value="1"/>
</dbReference>
<dbReference type="SUPFAM" id="SSF81606">
    <property type="entry name" value="PP2C-like"/>
    <property type="match status" value="1"/>
</dbReference>
<dbReference type="SMART" id="SM00331">
    <property type="entry name" value="PP2C_SIG"/>
    <property type="match status" value="1"/>
</dbReference>
<keyword evidence="2" id="KW-0175">Coiled coil</keyword>
<dbReference type="Gene3D" id="3.30.450.40">
    <property type="match status" value="1"/>
</dbReference>
<dbReference type="SMART" id="SM00065">
    <property type="entry name" value="GAF"/>
    <property type="match status" value="1"/>
</dbReference>
<dbReference type="InterPro" id="IPR036457">
    <property type="entry name" value="PPM-type-like_dom_sf"/>
</dbReference>
<keyword evidence="7" id="KW-1185">Reference proteome</keyword>
<dbReference type="InterPro" id="IPR029016">
    <property type="entry name" value="GAF-like_dom_sf"/>
</dbReference>
<dbReference type="InterPro" id="IPR001932">
    <property type="entry name" value="PPM-type_phosphatase-like_dom"/>
</dbReference>
<protein>
    <submittedName>
        <fullName evidence="6">Serine phosphatase RsbU (Regulator of sigma subunit)</fullName>
    </submittedName>
</protein>
<dbReference type="SUPFAM" id="SSF55781">
    <property type="entry name" value="GAF domain-like"/>
    <property type="match status" value="1"/>
</dbReference>
<evidence type="ECO:0000313" key="6">
    <source>
        <dbReference type="EMBL" id="TQN43178.1"/>
    </source>
</evidence>
<sequence length="582" mass="61939">MDDVADGAARPVSTVTGGEATEGSESQPAADPQSQLLRAAVEGGLDGMVVVSSDGVIISSNAKFQEIWPIPAEVVASGDDEAALASVLDKLADPDAFLARVHELYDRAEGSARDELLLLDGRVLDRYGTALPGPDGQYIGWAWYFRDVTAERAAAVDAGRLSALVDVAQALAEAQTEIDVLSVVTGPGASVVGAQGAVLCLFEQGTATIRSLTTTFFDEEVSAEVAELPLDFPLPMVHVAVTGEPLFLADREEVVRLFPGAEELYRSARTEGSASVPLISQAKTIGSLSVAFETPNPWRPADQALLLALAALTAQALDRLRAEKAEQEATQEIRRLSETLQRSLLTALPQSDTLQLAARYQPAARDAEVGGDWYDAFSTRDGTTTLVVGDVAGHDSSAAAAMAQVRNVLRGVAQTVQGSPGVILSALDSALARLEVTSLATAIVCHSWPDRDDAAGRRLVLRWSNAGHPAPLVVHPEGTVDVLAHRPEMLLGVYGNSSRTDHEVVLAPGATVLLYTDGLVERRRQSLDEGLERLRAAAAELYYLPVDEFCDALLDRLITESEDDVVLLVARVKSWDASAHRM</sequence>
<accession>A0A543PGH7</accession>
<reference evidence="6 7" key="1">
    <citation type="submission" date="2019-06" db="EMBL/GenBank/DDBJ databases">
        <title>Sequencing the genomes of 1000 actinobacteria strains.</title>
        <authorList>
            <person name="Klenk H.-P."/>
        </authorList>
    </citation>
    <scope>NUCLEOTIDE SEQUENCE [LARGE SCALE GENOMIC DNA]</scope>
    <source>
        <strain evidence="6 7">DSM 46837</strain>
    </source>
</reference>
<feature type="domain" description="PPM-type phosphatase" evidence="5">
    <location>
        <begin position="351"/>
        <end position="572"/>
    </location>
</feature>
<feature type="domain" description="GAF" evidence="4">
    <location>
        <begin position="166"/>
        <end position="327"/>
    </location>
</feature>
<evidence type="ECO:0000256" key="3">
    <source>
        <dbReference type="SAM" id="MobiDB-lite"/>
    </source>
</evidence>
<evidence type="ECO:0000259" key="5">
    <source>
        <dbReference type="SMART" id="SM00331"/>
    </source>
</evidence>
<feature type="coiled-coil region" evidence="2">
    <location>
        <begin position="310"/>
        <end position="342"/>
    </location>
</feature>
<comment type="caution">
    <text evidence="6">The sequence shown here is derived from an EMBL/GenBank/DDBJ whole genome shotgun (WGS) entry which is preliminary data.</text>
</comment>
<gene>
    <name evidence="6" type="ORF">FHU33_2612</name>
</gene>
<dbReference type="InterPro" id="IPR003018">
    <property type="entry name" value="GAF"/>
</dbReference>
<dbReference type="SUPFAM" id="SSF55785">
    <property type="entry name" value="PYP-like sensor domain (PAS domain)"/>
    <property type="match status" value="1"/>
</dbReference>
<dbReference type="PANTHER" id="PTHR43156:SF2">
    <property type="entry name" value="STAGE II SPORULATION PROTEIN E"/>
    <property type="match status" value="1"/>
</dbReference>
<keyword evidence="1" id="KW-0378">Hydrolase</keyword>
<proteinExistence type="predicted"/>
<feature type="compositionally biased region" description="Polar residues" evidence="3">
    <location>
        <begin position="23"/>
        <end position="32"/>
    </location>
</feature>
<evidence type="ECO:0000256" key="1">
    <source>
        <dbReference type="ARBA" id="ARBA00022801"/>
    </source>
</evidence>
<dbReference type="InterPro" id="IPR035965">
    <property type="entry name" value="PAS-like_dom_sf"/>
</dbReference>
<dbReference type="EMBL" id="VFQE01000001">
    <property type="protein sequence ID" value="TQN43178.1"/>
    <property type="molecule type" value="Genomic_DNA"/>
</dbReference>
<dbReference type="InterPro" id="IPR052016">
    <property type="entry name" value="Bact_Sigma-Reg"/>
</dbReference>